<dbReference type="InterPro" id="IPR036005">
    <property type="entry name" value="Creatinase/aminopeptidase-like"/>
</dbReference>
<dbReference type="InterPro" id="IPR000994">
    <property type="entry name" value="Pept_M24"/>
</dbReference>
<evidence type="ECO:0000256" key="6">
    <source>
        <dbReference type="ARBA" id="ARBA00022801"/>
    </source>
</evidence>
<dbReference type="EC" id="3.4.11.9" evidence="4"/>
<dbReference type="OrthoDB" id="9806388at2"/>
<protein>
    <recommendedName>
        <fullName evidence="4">Xaa-Pro aminopeptidase</fullName>
        <ecNumber evidence="4">3.4.11.9</ecNumber>
    </recommendedName>
</protein>
<keyword evidence="5" id="KW-0479">Metal-binding</keyword>
<dbReference type="GO" id="GO:0005829">
    <property type="term" value="C:cytosol"/>
    <property type="evidence" value="ECO:0007669"/>
    <property type="project" value="TreeGrafter"/>
</dbReference>
<comment type="catalytic activity">
    <reaction evidence="1">
        <text>Release of any N-terminal amino acid, including proline, that is linked to proline, even from a dipeptide or tripeptide.</text>
        <dbReference type="EC" id="3.4.11.9"/>
    </reaction>
</comment>
<evidence type="ECO:0000256" key="3">
    <source>
        <dbReference type="ARBA" id="ARBA00008766"/>
    </source>
</evidence>
<dbReference type="GO" id="GO:0070006">
    <property type="term" value="F:metalloaminopeptidase activity"/>
    <property type="evidence" value="ECO:0007669"/>
    <property type="project" value="InterPro"/>
</dbReference>
<dbReference type="RefSeq" id="WP_091872552.1">
    <property type="nucleotide sequence ID" value="NZ_FNAO01000009.1"/>
</dbReference>
<keyword evidence="10" id="KW-1185">Reference proteome</keyword>
<organism evidence="9 10">
    <name type="scientific">Pricia antarctica</name>
    <dbReference type="NCBI Taxonomy" id="641691"/>
    <lineage>
        <taxon>Bacteria</taxon>
        <taxon>Pseudomonadati</taxon>
        <taxon>Bacteroidota</taxon>
        <taxon>Flavobacteriia</taxon>
        <taxon>Flavobacteriales</taxon>
        <taxon>Flavobacteriaceae</taxon>
        <taxon>Pricia</taxon>
    </lineage>
</organism>
<dbReference type="InterPro" id="IPR029149">
    <property type="entry name" value="Creatin/AminoP/Spt16_N"/>
</dbReference>
<evidence type="ECO:0000256" key="5">
    <source>
        <dbReference type="ARBA" id="ARBA00022723"/>
    </source>
</evidence>
<comment type="cofactor">
    <cofactor evidence="2">
        <name>Mn(2+)</name>
        <dbReference type="ChEBI" id="CHEBI:29035"/>
    </cofactor>
</comment>
<comment type="similarity">
    <text evidence="3">Belongs to the peptidase M24B family.</text>
</comment>
<keyword evidence="9" id="KW-0645">Protease</keyword>
<dbReference type="Pfam" id="PF00557">
    <property type="entry name" value="Peptidase_M24"/>
    <property type="match status" value="1"/>
</dbReference>
<dbReference type="Gene3D" id="3.40.350.10">
    <property type="entry name" value="Creatinase/prolidase N-terminal domain"/>
    <property type="match status" value="1"/>
</dbReference>
<proteinExistence type="inferred from homology"/>
<dbReference type="SMART" id="SM01011">
    <property type="entry name" value="AMP_N"/>
    <property type="match status" value="1"/>
</dbReference>
<name>A0A1G7H8T8_9FLAO</name>
<dbReference type="PANTHER" id="PTHR43226">
    <property type="entry name" value="XAA-PRO AMINOPEPTIDASE 3"/>
    <property type="match status" value="1"/>
</dbReference>
<dbReference type="SUPFAM" id="SSF55920">
    <property type="entry name" value="Creatinase/aminopeptidase"/>
    <property type="match status" value="1"/>
</dbReference>
<dbReference type="EMBL" id="FNAO01000009">
    <property type="protein sequence ID" value="SDE96847.1"/>
    <property type="molecule type" value="Genomic_DNA"/>
</dbReference>
<evidence type="ECO:0000256" key="1">
    <source>
        <dbReference type="ARBA" id="ARBA00001424"/>
    </source>
</evidence>
<reference evidence="9 10" key="1">
    <citation type="submission" date="2016-10" db="EMBL/GenBank/DDBJ databases">
        <authorList>
            <person name="de Groot N.N."/>
        </authorList>
    </citation>
    <scope>NUCLEOTIDE SEQUENCE [LARGE SCALE GENOMIC DNA]</scope>
    <source>
        <strain evidence="9 10">DSM 23421</strain>
    </source>
</reference>
<evidence type="ECO:0000313" key="9">
    <source>
        <dbReference type="EMBL" id="SDE96847.1"/>
    </source>
</evidence>
<keyword evidence="7" id="KW-0464">Manganese</keyword>
<dbReference type="GO" id="GO:0006508">
    <property type="term" value="P:proteolysis"/>
    <property type="evidence" value="ECO:0007669"/>
    <property type="project" value="TreeGrafter"/>
</dbReference>
<dbReference type="GO" id="GO:0030145">
    <property type="term" value="F:manganese ion binding"/>
    <property type="evidence" value="ECO:0007669"/>
    <property type="project" value="InterPro"/>
</dbReference>
<evidence type="ECO:0000313" key="10">
    <source>
        <dbReference type="Proteomes" id="UP000199109"/>
    </source>
</evidence>
<sequence>MFPSKTYIERRYQLKKTLKSGLVIFPGNAESPMNYADNWYPFMQDSSFLYYTGINGIPNLYFLIDIDNDRDILFGNDATPEEMVWTGAAAPMADLAAKSGITSVKVVNELEAYVRQKKQKGQQIHYLSPYRADTKIRLAELLGIKLAEVDKNKSVNLIKAIVAQREIKSDEELVEIEKAVNTTVAMHTHAIKNTRPGRTELQIAGELQSIAIGGGGNIAFPIILTKNGQYLHVHATQNTLSEGDLVLCDCGAENAMGYTGDMTRTFPAGKKFNALQRNVYDIVLNAHNSAVAALKPGVHYKDLHLLAAKKLVEGLTDMGMMKGNADDAVAAGAHTLFFQCGLGHMMGLDIHDMENLGEHYVGYTPDLKKSTEFGLKSLRLGKALKENFVVTVEPGLYFNPFLIDAWRAEGKYTDFVNYDELEKMKNFGGIRVEEDFAITASGSRLLGKPLAKTPEAIEELKNS</sequence>
<evidence type="ECO:0000256" key="7">
    <source>
        <dbReference type="ARBA" id="ARBA00023211"/>
    </source>
</evidence>
<gene>
    <name evidence="9" type="ORF">SAMN05421636_10962</name>
</gene>
<dbReference type="InterPro" id="IPR052433">
    <property type="entry name" value="X-Pro_dipept-like"/>
</dbReference>
<dbReference type="InterPro" id="IPR007865">
    <property type="entry name" value="Aminopep_P_N"/>
</dbReference>
<keyword evidence="9" id="KW-0031">Aminopeptidase</keyword>
<dbReference type="Proteomes" id="UP000199109">
    <property type="component" value="Unassembled WGS sequence"/>
</dbReference>
<evidence type="ECO:0000256" key="2">
    <source>
        <dbReference type="ARBA" id="ARBA00001936"/>
    </source>
</evidence>
<dbReference type="SUPFAM" id="SSF53092">
    <property type="entry name" value="Creatinase/prolidase N-terminal domain"/>
    <property type="match status" value="1"/>
</dbReference>
<keyword evidence="6" id="KW-0378">Hydrolase</keyword>
<dbReference type="STRING" id="641691.SAMN05421636_10962"/>
<dbReference type="Gene3D" id="3.90.230.10">
    <property type="entry name" value="Creatinase/methionine aminopeptidase superfamily"/>
    <property type="match status" value="1"/>
</dbReference>
<dbReference type="Pfam" id="PF05195">
    <property type="entry name" value="AMP_N"/>
    <property type="match status" value="1"/>
</dbReference>
<evidence type="ECO:0000256" key="4">
    <source>
        <dbReference type="ARBA" id="ARBA00012574"/>
    </source>
</evidence>
<feature type="domain" description="Aminopeptidase P N-terminal" evidence="8">
    <location>
        <begin position="2"/>
        <end position="135"/>
    </location>
</feature>
<accession>A0A1G7H8T8</accession>
<dbReference type="PANTHER" id="PTHR43226:SF4">
    <property type="entry name" value="XAA-PRO AMINOPEPTIDASE 3"/>
    <property type="match status" value="1"/>
</dbReference>
<dbReference type="AlphaFoldDB" id="A0A1G7H8T8"/>
<evidence type="ECO:0000259" key="8">
    <source>
        <dbReference type="SMART" id="SM01011"/>
    </source>
</evidence>